<evidence type="ECO:0000313" key="3">
    <source>
        <dbReference type="EMBL" id="EKE26735.1"/>
    </source>
</evidence>
<protein>
    <submittedName>
        <fullName evidence="3">Uncharacterized protein</fullName>
    </submittedName>
</protein>
<keyword evidence="2" id="KW-0812">Transmembrane</keyword>
<comment type="caution">
    <text evidence="3">The sequence shown here is derived from an EMBL/GenBank/DDBJ whole genome shotgun (WGS) entry which is preliminary data.</text>
</comment>
<organism evidence="3">
    <name type="scientific">uncultured bacterium</name>
    <name type="common">gcode 4</name>
    <dbReference type="NCBI Taxonomy" id="1234023"/>
    <lineage>
        <taxon>Bacteria</taxon>
        <taxon>environmental samples</taxon>
    </lineage>
</organism>
<reference evidence="3" key="1">
    <citation type="journal article" date="2012" name="Science">
        <title>Fermentation, hydrogen, and sulfur metabolism in multiple uncultivated bacterial phyla.</title>
        <authorList>
            <person name="Wrighton K.C."/>
            <person name="Thomas B.C."/>
            <person name="Sharon I."/>
            <person name="Miller C.S."/>
            <person name="Castelle C.J."/>
            <person name="VerBerkmoes N.C."/>
            <person name="Wilkins M.J."/>
            <person name="Hettich R.L."/>
            <person name="Lipton M.S."/>
            <person name="Williams K.H."/>
            <person name="Long P.E."/>
            <person name="Banfield J.F."/>
        </authorList>
    </citation>
    <scope>NUCLEOTIDE SEQUENCE [LARGE SCALE GENOMIC DNA]</scope>
</reference>
<keyword evidence="1" id="KW-0175">Coiled coil</keyword>
<feature type="transmembrane region" description="Helical" evidence="2">
    <location>
        <begin position="152"/>
        <end position="168"/>
    </location>
</feature>
<dbReference type="EMBL" id="AMFJ01000689">
    <property type="protein sequence ID" value="EKE26735.1"/>
    <property type="molecule type" value="Genomic_DNA"/>
</dbReference>
<feature type="coiled-coil region" evidence="1">
    <location>
        <begin position="248"/>
        <end position="289"/>
    </location>
</feature>
<name>K2GTR2_9BACT</name>
<feature type="transmembrane region" description="Helical" evidence="2">
    <location>
        <begin position="12"/>
        <end position="31"/>
    </location>
</feature>
<keyword evidence="2" id="KW-0472">Membrane</keyword>
<proteinExistence type="predicted"/>
<keyword evidence="2" id="KW-1133">Transmembrane helix</keyword>
<accession>K2GTR2</accession>
<dbReference type="AlphaFoldDB" id="K2GTR2"/>
<gene>
    <name evidence="3" type="ORF">ACD_4C00173G0002</name>
</gene>
<sequence length="472" mass="55075">MHSLLTKYKLIIRLISIGLIFCLIQNSFVWADGGNTYNKVNSYNLSPRSINVTNNDTVKTPEFIIKLIKNHLNSLKKKEIEAEQSIKTNKLKEVEDKYRFNNLLKEEINSFNKNGSVLKRASVTITTIFIINLLYFQIIPVLFTDPIIPKKIIISLGILSLVAINFFFEKIFSFMKLKIYMAFSNSINENKSNEINLINANYDKQVSLIEQKYKLNLEKLLKDYLYIYNVLNSFDSNKFVNEEVASLINNINNDKSDILNEIRILEQQLPKLQSELQLAQLNIQQYSRQRIIKEKVQEFVNDSPEPTAPQYNFAGLDSSTIFYLMSMEEDKIKEYEENMEQWRNSGYFVTVAPEILHPDYEKLLSSEKSIQNEIDKIRSLKKQIHDIDIKINLLSTLPQILSNKSTLNNDHIKYLINQYLNGKDSEKKYYWLLVLMKILTALDSKQQIQLLEKINFLPNTFPSNFRILQSAA</sequence>
<evidence type="ECO:0000256" key="1">
    <source>
        <dbReference type="SAM" id="Coils"/>
    </source>
</evidence>
<feature type="transmembrane region" description="Helical" evidence="2">
    <location>
        <begin position="121"/>
        <end position="143"/>
    </location>
</feature>
<evidence type="ECO:0000256" key="2">
    <source>
        <dbReference type="SAM" id="Phobius"/>
    </source>
</evidence>